<dbReference type="NCBIfam" id="NF033573">
    <property type="entry name" value="transpos_IS200"/>
    <property type="match status" value="1"/>
</dbReference>
<dbReference type="SUPFAM" id="SSF143422">
    <property type="entry name" value="Transposase IS200-like"/>
    <property type="match status" value="1"/>
</dbReference>
<sequence length="136" mass="15863">MMNNNYKSLSHCKYLVQYHLVWCPKFRFEVINGNIKKSLKNIFADICNKYQYGILELEVMPDHIHIFLSAKPTVAPTDIVRTLKSISAIKLFKEYPKLKKFYARCGSLWSKGYFVSTIGNVSSQTIKRYIQNQNSN</sequence>
<dbReference type="Gene3D" id="3.30.70.1290">
    <property type="entry name" value="Transposase IS200-like"/>
    <property type="match status" value="1"/>
</dbReference>
<accession>A0A939BP70</accession>
<dbReference type="AlphaFoldDB" id="A0A939BP70"/>
<evidence type="ECO:0000313" key="2">
    <source>
        <dbReference type="EMBL" id="MBM7556627.1"/>
    </source>
</evidence>
<dbReference type="Pfam" id="PF01797">
    <property type="entry name" value="Y1_Tnp"/>
    <property type="match status" value="1"/>
</dbReference>
<protein>
    <submittedName>
        <fullName evidence="2">Transposase</fullName>
    </submittedName>
</protein>
<dbReference type="EMBL" id="JAFBDQ010000006">
    <property type="protein sequence ID" value="MBM7556627.1"/>
    <property type="molecule type" value="Genomic_DNA"/>
</dbReference>
<evidence type="ECO:0000259" key="1">
    <source>
        <dbReference type="SMART" id="SM01321"/>
    </source>
</evidence>
<dbReference type="Proteomes" id="UP000774000">
    <property type="component" value="Unassembled WGS sequence"/>
</dbReference>
<evidence type="ECO:0000313" key="3">
    <source>
        <dbReference type="Proteomes" id="UP000774000"/>
    </source>
</evidence>
<dbReference type="PANTHER" id="PTHR33360">
    <property type="entry name" value="TRANSPOSASE FOR INSERTION SEQUENCE ELEMENT IS200"/>
    <property type="match status" value="1"/>
</dbReference>
<keyword evidence="3" id="KW-1185">Reference proteome</keyword>
<reference evidence="2" key="1">
    <citation type="submission" date="2021-01" db="EMBL/GenBank/DDBJ databases">
        <title>Genomic Encyclopedia of Type Strains, Phase IV (KMG-IV): sequencing the most valuable type-strain genomes for metagenomic binning, comparative biology and taxonomic classification.</title>
        <authorList>
            <person name="Goeker M."/>
        </authorList>
    </citation>
    <scope>NUCLEOTIDE SEQUENCE</scope>
    <source>
        <strain evidence="2">DSM 23230</strain>
    </source>
</reference>
<proteinExistence type="predicted"/>
<dbReference type="PANTHER" id="PTHR33360:SF2">
    <property type="entry name" value="TRANSPOSASE FOR INSERTION SEQUENCE ELEMENT IS200"/>
    <property type="match status" value="1"/>
</dbReference>
<dbReference type="GO" id="GO:0004803">
    <property type="term" value="F:transposase activity"/>
    <property type="evidence" value="ECO:0007669"/>
    <property type="project" value="InterPro"/>
</dbReference>
<organism evidence="2 3">
    <name type="scientific">Halanaerobacter jeridensis</name>
    <dbReference type="NCBI Taxonomy" id="706427"/>
    <lineage>
        <taxon>Bacteria</taxon>
        <taxon>Bacillati</taxon>
        <taxon>Bacillota</taxon>
        <taxon>Clostridia</taxon>
        <taxon>Halanaerobiales</taxon>
        <taxon>Halobacteroidaceae</taxon>
        <taxon>Halanaerobacter</taxon>
    </lineage>
</organism>
<dbReference type="InterPro" id="IPR002686">
    <property type="entry name" value="Transposase_17"/>
</dbReference>
<feature type="domain" description="Transposase IS200-like" evidence="1">
    <location>
        <begin position="13"/>
        <end position="133"/>
    </location>
</feature>
<dbReference type="RefSeq" id="WP_239550977.1">
    <property type="nucleotide sequence ID" value="NZ_JAFBDQ010000006.1"/>
</dbReference>
<name>A0A939BP70_9FIRM</name>
<dbReference type="InterPro" id="IPR036515">
    <property type="entry name" value="Transposase_17_sf"/>
</dbReference>
<dbReference type="SMART" id="SM01321">
    <property type="entry name" value="Y1_Tnp"/>
    <property type="match status" value="1"/>
</dbReference>
<dbReference type="GO" id="GO:0006313">
    <property type="term" value="P:DNA transposition"/>
    <property type="evidence" value="ECO:0007669"/>
    <property type="project" value="InterPro"/>
</dbReference>
<gene>
    <name evidence="2" type="ORF">JOC47_001478</name>
</gene>
<comment type="caution">
    <text evidence="2">The sequence shown here is derived from an EMBL/GenBank/DDBJ whole genome shotgun (WGS) entry which is preliminary data.</text>
</comment>
<dbReference type="GO" id="GO:0003677">
    <property type="term" value="F:DNA binding"/>
    <property type="evidence" value="ECO:0007669"/>
    <property type="project" value="InterPro"/>
</dbReference>